<reference evidence="1 2" key="1">
    <citation type="submission" date="2020-04" db="EMBL/GenBank/DDBJ databases">
        <title>Characterization and engineering of Streptomyces griseofuscus DSM40191 as a potential heterologous host for expression of BGCs.</title>
        <authorList>
            <person name="Gren T."/>
            <person name="Whitford C.M."/>
            <person name="Mohite O.S."/>
            <person name="Joergensen T.S."/>
            <person name="Nielsen J.B."/>
            <person name="Lee S.Y."/>
            <person name="Weber T."/>
        </authorList>
    </citation>
    <scope>NUCLEOTIDE SEQUENCE [LARGE SCALE GENOMIC DNA]</scope>
    <source>
        <strain evidence="1 2">DSM 40191</strain>
    </source>
</reference>
<protein>
    <submittedName>
        <fullName evidence="1">Uncharacterized protein</fullName>
    </submittedName>
</protein>
<name>A0A7H1PS18_9ACTN</name>
<dbReference type="AlphaFoldDB" id="A0A7H1PS18"/>
<dbReference type="KEGG" id="sgf:HEP81_00512"/>
<proteinExistence type="predicted"/>
<accession>A0A7H1PS18</accession>
<dbReference type="EMBL" id="CP051006">
    <property type="protein sequence ID" value="QNT90848.1"/>
    <property type="molecule type" value="Genomic_DNA"/>
</dbReference>
<evidence type="ECO:0000313" key="1">
    <source>
        <dbReference type="EMBL" id="QNT90848.1"/>
    </source>
</evidence>
<organism evidence="1 2">
    <name type="scientific">Streptomyces griseofuscus</name>
    <dbReference type="NCBI Taxonomy" id="146922"/>
    <lineage>
        <taxon>Bacteria</taxon>
        <taxon>Bacillati</taxon>
        <taxon>Actinomycetota</taxon>
        <taxon>Actinomycetes</taxon>
        <taxon>Kitasatosporales</taxon>
        <taxon>Streptomycetaceae</taxon>
        <taxon>Streptomyces</taxon>
    </lineage>
</organism>
<gene>
    <name evidence="1" type="ORF">HEP81_00512</name>
</gene>
<dbReference type="Proteomes" id="UP000516422">
    <property type="component" value="Chromosome"/>
</dbReference>
<evidence type="ECO:0000313" key="2">
    <source>
        <dbReference type="Proteomes" id="UP000516422"/>
    </source>
</evidence>
<sequence length="49" mass="5278">MRVIGGNALILKPWEPFCLGSWSYWGPTLRGRAGSSRQAPPPQLAAPDA</sequence>